<dbReference type="AlphaFoldDB" id="A0ABD3XG68"/>
<organism evidence="2 3">
    <name type="scientific">Sinanodonta woodiana</name>
    <name type="common">Chinese pond mussel</name>
    <name type="synonym">Anodonta woodiana</name>
    <dbReference type="NCBI Taxonomy" id="1069815"/>
    <lineage>
        <taxon>Eukaryota</taxon>
        <taxon>Metazoa</taxon>
        <taxon>Spiralia</taxon>
        <taxon>Lophotrochozoa</taxon>
        <taxon>Mollusca</taxon>
        <taxon>Bivalvia</taxon>
        <taxon>Autobranchia</taxon>
        <taxon>Heteroconchia</taxon>
        <taxon>Palaeoheterodonta</taxon>
        <taxon>Unionida</taxon>
        <taxon>Unionoidea</taxon>
        <taxon>Unionidae</taxon>
        <taxon>Unioninae</taxon>
        <taxon>Sinanodonta</taxon>
    </lineage>
</organism>
<name>A0ABD3XG68_SINWO</name>
<evidence type="ECO:0000313" key="3">
    <source>
        <dbReference type="Proteomes" id="UP001634394"/>
    </source>
</evidence>
<gene>
    <name evidence="2" type="ORF">ACJMK2_024738</name>
</gene>
<dbReference type="Proteomes" id="UP001634394">
    <property type="component" value="Unassembled WGS sequence"/>
</dbReference>
<evidence type="ECO:0000256" key="1">
    <source>
        <dbReference type="SAM" id="SignalP"/>
    </source>
</evidence>
<evidence type="ECO:0000313" key="2">
    <source>
        <dbReference type="EMBL" id="KAL3884611.1"/>
    </source>
</evidence>
<keyword evidence="3" id="KW-1185">Reference proteome</keyword>
<comment type="caution">
    <text evidence="2">The sequence shown here is derived from an EMBL/GenBank/DDBJ whole genome shotgun (WGS) entry which is preliminary data.</text>
</comment>
<reference evidence="2 3" key="1">
    <citation type="submission" date="2024-11" db="EMBL/GenBank/DDBJ databases">
        <title>Chromosome-level genome assembly of the freshwater bivalve Anodonta woodiana.</title>
        <authorList>
            <person name="Chen X."/>
        </authorList>
    </citation>
    <scope>NUCLEOTIDE SEQUENCE [LARGE SCALE GENOMIC DNA]</scope>
    <source>
        <strain evidence="2">MN2024</strain>
        <tissue evidence="2">Gills</tissue>
    </source>
</reference>
<dbReference type="EMBL" id="JBJQND010000002">
    <property type="protein sequence ID" value="KAL3884611.1"/>
    <property type="molecule type" value="Genomic_DNA"/>
</dbReference>
<protein>
    <submittedName>
        <fullName evidence="2">Uncharacterized protein</fullName>
    </submittedName>
</protein>
<sequence length="312" mass="34360">MLLYHLVVILLSIWSCLGSHFRGGIFTWTPTDNQSQIEISYRVSWRRSAGGHLCSNSDIVSGQLLTGEGSLECLQGCSGTMTPLSYHCTDFSESEDWTTGIRTFIYNLPTSSQDIAFGFSSCCWIDSLRMGGGASWKLQAKAKVVKRVDTGRINSSPITSISPIVRIQYGCAGINTINLLVSDPDNDVVRCRWSTGQDECGGICSSFPGAIMNEENCTISYQANNNIGYYGVTVQVEDFPSTGGTVPYSSVPLQFLVEVYSTNQSCYRLPEFIAPTKADRENVYVNSGTTYVDKIVAISNVPNKRYYMIPSY</sequence>
<accession>A0ABD3XG68</accession>
<feature type="signal peptide" evidence="1">
    <location>
        <begin position="1"/>
        <end position="18"/>
    </location>
</feature>
<keyword evidence="1" id="KW-0732">Signal</keyword>
<proteinExistence type="predicted"/>
<feature type="chain" id="PRO_5044765958" evidence="1">
    <location>
        <begin position="19"/>
        <end position="312"/>
    </location>
</feature>